<proteinExistence type="predicted"/>
<dbReference type="PATRIC" id="fig|1129794.4.peg.4245"/>
<dbReference type="Proteomes" id="UP000011864">
    <property type="component" value="Chromosome"/>
</dbReference>
<organism evidence="1 2">
    <name type="scientific">Paraglaciecola psychrophila 170</name>
    <dbReference type="NCBI Taxonomy" id="1129794"/>
    <lineage>
        <taxon>Bacteria</taxon>
        <taxon>Pseudomonadati</taxon>
        <taxon>Pseudomonadota</taxon>
        <taxon>Gammaproteobacteria</taxon>
        <taxon>Alteromonadales</taxon>
        <taxon>Alteromonadaceae</taxon>
        <taxon>Paraglaciecola</taxon>
    </lineage>
</organism>
<evidence type="ECO:0000313" key="2">
    <source>
        <dbReference type="Proteomes" id="UP000011864"/>
    </source>
</evidence>
<keyword evidence="2" id="KW-1185">Reference proteome</keyword>
<name>M4RUN3_9ALTE</name>
<sequence length="53" mass="5937">MPGVFTTALASPKGARHGSLKYAHVVLCADKDLAENWLEETVTIYRQRLYDIS</sequence>
<dbReference type="EMBL" id="CP003837">
    <property type="protein sequence ID" value="AGH46368.1"/>
    <property type="molecule type" value="Genomic_DNA"/>
</dbReference>
<dbReference type="KEGG" id="gps:C427_4263"/>
<accession>M4RUN3</accession>
<dbReference type="STRING" id="1129794.C427_4263"/>
<protein>
    <submittedName>
        <fullName evidence="1">Uncharacterized protein</fullName>
    </submittedName>
</protein>
<dbReference type="AlphaFoldDB" id="M4RUN3"/>
<evidence type="ECO:0000313" key="1">
    <source>
        <dbReference type="EMBL" id="AGH46368.1"/>
    </source>
</evidence>
<gene>
    <name evidence="1" type="ORF">C427_4263</name>
</gene>
<dbReference type="HOGENOM" id="CLU_3064437_0_0_6"/>
<reference evidence="1 2" key="1">
    <citation type="journal article" date="2013" name="Genome Announc.">
        <title>Complete Genome Sequence of Glaciecola psychrophila Strain 170T.</title>
        <authorList>
            <person name="Yin J."/>
            <person name="Chen J."/>
            <person name="Liu G."/>
            <person name="Yu Y."/>
            <person name="Song L."/>
            <person name="Wang X."/>
            <person name="Qu X."/>
        </authorList>
    </citation>
    <scope>NUCLEOTIDE SEQUENCE [LARGE SCALE GENOMIC DNA]</scope>
    <source>
        <strain evidence="1 2">170</strain>
    </source>
</reference>